<evidence type="ECO:0000256" key="2">
    <source>
        <dbReference type="ARBA" id="ARBA00006012"/>
    </source>
</evidence>
<feature type="transmembrane region" description="Helical" evidence="9">
    <location>
        <begin position="1306"/>
        <end position="1324"/>
    </location>
</feature>
<feature type="domain" description="ABC transporter" evidence="10">
    <location>
        <begin position="140"/>
        <end position="389"/>
    </location>
</feature>
<proteinExistence type="inferred from homology"/>
<feature type="transmembrane region" description="Helical" evidence="9">
    <location>
        <begin position="501"/>
        <end position="521"/>
    </location>
</feature>
<dbReference type="EMBL" id="PJQL01001548">
    <property type="protein sequence ID" value="RCH88002.1"/>
    <property type="molecule type" value="Genomic_DNA"/>
</dbReference>
<dbReference type="InterPro" id="IPR003593">
    <property type="entry name" value="AAA+_ATPase"/>
</dbReference>
<dbReference type="InterPro" id="IPR027417">
    <property type="entry name" value="P-loop_NTPase"/>
</dbReference>
<organism evidence="11 12">
    <name type="scientific">Rhizopus azygosporus</name>
    <name type="common">Rhizopus microsporus var. azygosporus</name>
    <dbReference type="NCBI Taxonomy" id="86630"/>
    <lineage>
        <taxon>Eukaryota</taxon>
        <taxon>Fungi</taxon>
        <taxon>Fungi incertae sedis</taxon>
        <taxon>Mucoromycota</taxon>
        <taxon>Mucoromycotina</taxon>
        <taxon>Mucoromycetes</taxon>
        <taxon>Mucorales</taxon>
        <taxon>Mucorineae</taxon>
        <taxon>Rhizopodaceae</taxon>
        <taxon>Rhizopus</taxon>
    </lineage>
</organism>
<evidence type="ECO:0000256" key="4">
    <source>
        <dbReference type="ARBA" id="ARBA00022692"/>
    </source>
</evidence>
<dbReference type="InterPro" id="IPR003439">
    <property type="entry name" value="ABC_transporter-like_ATP-bd"/>
</dbReference>
<dbReference type="CDD" id="cd03233">
    <property type="entry name" value="ABCG_PDR_domain1"/>
    <property type="match status" value="1"/>
</dbReference>
<feature type="transmembrane region" description="Helical" evidence="9">
    <location>
        <begin position="1426"/>
        <end position="1446"/>
    </location>
</feature>
<sequence length="1452" mass="164667">MERLLHENKSSNSCTSSVSITIDQSFDKKDAFGEPNFDQINFEELNETPPCVVAKSRYSKLSLELKAAIQKVSVSEAEKGQTGVNDFNLDEFLHGICRELGENSKKTKRLGVLWQDLHVEGKDAKLFTIPTILNSITSLFKIWKIFKRDKSAMVILDRLTGCCRDGEMLLVLGRPGSGCSTFLKVIANLRKQYTRIEGDISYGGIDSKTFLKRYRGQVCYNGEEDQHYSMLTTKQTLEFALKTKTPGQRAREQTKSDFVNRILYLLGNMLGLTRQLDTMVGNASLGGLSGGERKRLSIAEQMTTHCTINCWDCSTRGLDAASALDYVRSLRLMTDIFSITTIATLYQASNSIYNLFDKVLVLDKGYCIYYGPVNSAKSYFESLGFYCPPRKSIPEFMTGLCNIAEREVRPGFESIVPRHPSEFQEYYYRSAIYQLMMDDLNDYKETIQKENKASVFEHTVREEHQKYAPKRFPYIASFFQQVKALTIRHHYLLASDKKTLFFRYGMIILQAIVNAGCFFKLPLTPHGAFSRGGALFSCILCNTFISQTELLNFMVGRPVLEKHRQYALYSPSAFYIAQVITDIPYVLFQVFLFECCTYFTIGLSLSFSQISTFFVGLFVLNMSMNGFFRFSGTITSSFFIASQVSSFNLIGNCAYTGYTLAYNKMRPWFTWVYYQDPLSYTYKMLISNEMSGQIFSCEGTRESVPYGPGYDDWKYKVCAMKGAKPGIPYVRGDDYLLEAFDYKASDKWFPTFVIIIGIFLFYTLNIIITMELGGKNQSGCLTKLYLPGTAPGRNRKTKCICRSACQCGNSAADSIKQASKDTIFSWQNVNYTLHMGESSLQLLSDVCGIVKPGQLTAIMGSSGAGKTVLLDVLARRKTVGEVKGRVYLNGDILLDDFERITGYCEQIDIHQPKATVREALRFSACLRQPADVSKEEKYDYVEQIIELLELEDVADAQIGEVETGYGISLEERKRLSIGVELVSKPQLLFLDEPTSGLDTQSSYNIIRFIRKLADAGWPVLCSIHQPSLMLLEHFDRMLLLVRGGRTAYFGEIGQDARTMIDYFERHGAPKCLPDTNPAEYILDVVGAGTSVKTAGQDWADIWQRSDEAKALTTELDEIHARANKCPTRKTQKYATSFITQLRLVLGRMSIVYWRSPDYNIGRFINLMATSLACGFTFWKLGNSISDLFYKAFALFITFIMALTLIILAQLKFMGERLYFRREYASRYYGWLPFGISVILVEIPYILVLVTVYMCGFYWSAGMTNTAESCAYFFAILLVLVCWAITIGFAIAAIVELPMTAAMINPVLISILISFCGLMQTAPSMPQVWKSWMYWVNPFHYYVEGLTVNELEKLKVECAEDDLLRFFPPPNQTCGEYTKGFLSLATGYIVNPEATQPELCSYCAYSSGAEYYETNMEWSADNKWRNLSILGFFVILNIVMFLFAVYLKRKGRR</sequence>
<dbReference type="InterPro" id="IPR010929">
    <property type="entry name" value="PDR_CDR_ABC"/>
</dbReference>
<dbReference type="Pfam" id="PF19055">
    <property type="entry name" value="ABC2_membrane_7"/>
    <property type="match status" value="1"/>
</dbReference>
<comment type="caution">
    <text evidence="11">The sequence shown here is derived from an EMBL/GenBank/DDBJ whole genome shotgun (WGS) entry which is preliminary data.</text>
</comment>
<dbReference type="GO" id="GO:0016020">
    <property type="term" value="C:membrane"/>
    <property type="evidence" value="ECO:0007669"/>
    <property type="project" value="UniProtKB-SubCell"/>
</dbReference>
<dbReference type="InterPro" id="IPR043926">
    <property type="entry name" value="ABCG_dom"/>
</dbReference>
<dbReference type="STRING" id="86630.A0A367JDF2"/>
<dbReference type="GO" id="GO:0140359">
    <property type="term" value="F:ABC-type transporter activity"/>
    <property type="evidence" value="ECO:0007669"/>
    <property type="project" value="InterPro"/>
</dbReference>
<keyword evidence="6" id="KW-0067">ATP-binding</keyword>
<dbReference type="PROSITE" id="PS50893">
    <property type="entry name" value="ABC_TRANSPORTER_2"/>
    <property type="match status" value="2"/>
</dbReference>
<keyword evidence="4 9" id="KW-0812">Transmembrane</keyword>
<dbReference type="Pfam" id="PF14510">
    <property type="entry name" value="ABC_trans_N"/>
    <property type="match status" value="1"/>
</dbReference>
<dbReference type="Gene3D" id="3.40.50.300">
    <property type="entry name" value="P-loop containing nucleotide triphosphate hydrolases"/>
    <property type="match status" value="2"/>
</dbReference>
<keyword evidence="8 9" id="KW-0472">Membrane</keyword>
<gene>
    <name evidence="11" type="ORF">CU097_006081</name>
</gene>
<feature type="transmembrane region" description="Helical" evidence="9">
    <location>
        <begin position="598"/>
        <end position="620"/>
    </location>
</feature>
<dbReference type="SUPFAM" id="SSF52540">
    <property type="entry name" value="P-loop containing nucleoside triphosphate hydrolases"/>
    <property type="match status" value="2"/>
</dbReference>
<evidence type="ECO:0000256" key="3">
    <source>
        <dbReference type="ARBA" id="ARBA00022448"/>
    </source>
</evidence>
<dbReference type="PANTHER" id="PTHR19241">
    <property type="entry name" value="ATP-BINDING CASSETTE TRANSPORTER"/>
    <property type="match status" value="1"/>
</dbReference>
<evidence type="ECO:0000256" key="8">
    <source>
        <dbReference type="ARBA" id="ARBA00023136"/>
    </source>
</evidence>
<dbReference type="InterPro" id="IPR034003">
    <property type="entry name" value="ABCG_PDR_2"/>
</dbReference>
<feature type="transmembrane region" description="Helical" evidence="9">
    <location>
        <begin position="1187"/>
        <end position="1208"/>
    </location>
</feature>
<dbReference type="GO" id="GO:0016887">
    <property type="term" value="F:ATP hydrolysis activity"/>
    <property type="evidence" value="ECO:0007669"/>
    <property type="project" value="InterPro"/>
</dbReference>
<feature type="transmembrane region" description="Helical" evidence="9">
    <location>
        <begin position="1229"/>
        <end position="1258"/>
    </location>
</feature>
<dbReference type="InterPro" id="IPR034001">
    <property type="entry name" value="ABCG_PDR_1"/>
</dbReference>
<keyword evidence="7 9" id="KW-1133">Transmembrane helix</keyword>
<feature type="transmembrane region" description="Helical" evidence="9">
    <location>
        <begin position="748"/>
        <end position="768"/>
    </location>
</feature>
<dbReference type="Pfam" id="PF06422">
    <property type="entry name" value="PDR_CDR"/>
    <property type="match status" value="1"/>
</dbReference>
<dbReference type="FunFam" id="3.40.50.300:FF:000054">
    <property type="entry name" value="ABC multidrug transporter atrF"/>
    <property type="match status" value="1"/>
</dbReference>
<evidence type="ECO:0000313" key="12">
    <source>
        <dbReference type="Proteomes" id="UP000252139"/>
    </source>
</evidence>
<comment type="similarity">
    <text evidence="2">Belongs to the ABC transporter superfamily. ABCG family. PDR (TC 3.A.1.205) subfamily.</text>
</comment>
<feature type="transmembrane region" description="Helical" evidence="9">
    <location>
        <begin position="1270"/>
        <end position="1294"/>
    </location>
</feature>
<keyword evidence="12" id="KW-1185">Reference proteome</keyword>
<dbReference type="Proteomes" id="UP000252139">
    <property type="component" value="Unassembled WGS sequence"/>
</dbReference>
<evidence type="ECO:0000256" key="6">
    <source>
        <dbReference type="ARBA" id="ARBA00022840"/>
    </source>
</evidence>
<evidence type="ECO:0000313" key="11">
    <source>
        <dbReference type="EMBL" id="RCH88002.1"/>
    </source>
</evidence>
<feature type="transmembrane region" description="Helical" evidence="9">
    <location>
        <begin position="533"/>
        <end position="554"/>
    </location>
</feature>
<accession>A0A367JDF2</accession>
<dbReference type="GO" id="GO:0005524">
    <property type="term" value="F:ATP binding"/>
    <property type="evidence" value="ECO:0007669"/>
    <property type="project" value="UniProtKB-KW"/>
</dbReference>
<evidence type="ECO:0000256" key="9">
    <source>
        <dbReference type="SAM" id="Phobius"/>
    </source>
</evidence>
<protein>
    <recommendedName>
        <fullName evidence="10">ABC transporter domain-containing protein</fullName>
    </recommendedName>
</protein>
<reference evidence="11 12" key="1">
    <citation type="journal article" date="2018" name="G3 (Bethesda)">
        <title>Phylogenetic and Phylogenomic Definition of Rhizopus Species.</title>
        <authorList>
            <person name="Gryganskyi A.P."/>
            <person name="Golan J."/>
            <person name="Dolatabadi S."/>
            <person name="Mondo S."/>
            <person name="Robb S."/>
            <person name="Idnurm A."/>
            <person name="Muszewska A."/>
            <person name="Steczkiewicz K."/>
            <person name="Masonjones S."/>
            <person name="Liao H.L."/>
            <person name="Gajdeczka M.T."/>
            <person name="Anike F."/>
            <person name="Vuek A."/>
            <person name="Anishchenko I.M."/>
            <person name="Voigt K."/>
            <person name="de Hoog G.S."/>
            <person name="Smith M.E."/>
            <person name="Heitman J."/>
            <person name="Vilgalys R."/>
            <person name="Stajich J.E."/>
        </authorList>
    </citation>
    <scope>NUCLEOTIDE SEQUENCE [LARGE SCALE GENOMIC DNA]</scope>
    <source>
        <strain evidence="11 12">CBS 357.93</strain>
    </source>
</reference>
<dbReference type="OrthoDB" id="245989at2759"/>
<feature type="domain" description="ABC transporter" evidence="10">
    <location>
        <begin position="824"/>
        <end position="1068"/>
    </location>
</feature>
<dbReference type="SMART" id="SM00382">
    <property type="entry name" value="AAA"/>
    <property type="match status" value="2"/>
</dbReference>
<feature type="transmembrane region" description="Helical" evidence="9">
    <location>
        <begin position="566"/>
        <end position="592"/>
    </location>
</feature>
<evidence type="ECO:0000259" key="10">
    <source>
        <dbReference type="PROSITE" id="PS50893"/>
    </source>
</evidence>
<dbReference type="Pfam" id="PF01061">
    <property type="entry name" value="ABC2_membrane"/>
    <property type="match status" value="2"/>
</dbReference>
<keyword evidence="3" id="KW-0813">Transport</keyword>
<evidence type="ECO:0000256" key="7">
    <source>
        <dbReference type="ARBA" id="ARBA00022989"/>
    </source>
</evidence>
<dbReference type="CDD" id="cd03232">
    <property type="entry name" value="ABCG_PDR_domain2"/>
    <property type="match status" value="1"/>
</dbReference>
<evidence type="ECO:0000256" key="1">
    <source>
        <dbReference type="ARBA" id="ARBA00004141"/>
    </source>
</evidence>
<dbReference type="Pfam" id="PF00005">
    <property type="entry name" value="ABC_tran"/>
    <property type="match status" value="2"/>
</dbReference>
<name>A0A367JDF2_RHIAZ</name>
<keyword evidence="5" id="KW-0547">Nucleotide-binding</keyword>
<dbReference type="InterPro" id="IPR029481">
    <property type="entry name" value="ABC_trans_N"/>
</dbReference>
<dbReference type="InterPro" id="IPR017871">
    <property type="entry name" value="ABC_transporter-like_CS"/>
</dbReference>
<dbReference type="InterPro" id="IPR013525">
    <property type="entry name" value="ABC2_TM"/>
</dbReference>
<dbReference type="PROSITE" id="PS00211">
    <property type="entry name" value="ABC_TRANSPORTER_1"/>
    <property type="match status" value="1"/>
</dbReference>
<comment type="subcellular location">
    <subcellularLocation>
        <location evidence="1">Membrane</location>
        <topology evidence="1">Multi-pass membrane protein</topology>
    </subcellularLocation>
</comment>
<evidence type="ECO:0000256" key="5">
    <source>
        <dbReference type="ARBA" id="ARBA00022741"/>
    </source>
</evidence>